<dbReference type="GO" id="GO:0005737">
    <property type="term" value="C:cytoplasm"/>
    <property type="evidence" value="ECO:0007669"/>
    <property type="project" value="TreeGrafter"/>
</dbReference>
<dbReference type="Pfam" id="PF13639">
    <property type="entry name" value="zf-RING_2"/>
    <property type="match status" value="1"/>
</dbReference>
<evidence type="ECO:0000313" key="11">
    <source>
        <dbReference type="EMBL" id="KAG9442651.1"/>
    </source>
</evidence>
<dbReference type="GO" id="GO:0016567">
    <property type="term" value="P:protein ubiquitination"/>
    <property type="evidence" value="ECO:0007669"/>
    <property type="project" value="TreeGrafter"/>
</dbReference>
<dbReference type="Gene3D" id="3.30.40.10">
    <property type="entry name" value="Zinc/RING finger domain, C3HC4 (zinc finger)"/>
    <property type="match status" value="1"/>
</dbReference>
<keyword evidence="5 8" id="KW-0863">Zinc-finger</keyword>
<keyword evidence="12" id="KW-1185">Reference proteome</keyword>
<feature type="compositionally biased region" description="Acidic residues" evidence="9">
    <location>
        <begin position="135"/>
        <end position="150"/>
    </location>
</feature>
<dbReference type="InterPro" id="IPR001841">
    <property type="entry name" value="Znf_RING"/>
</dbReference>
<comment type="catalytic activity">
    <reaction evidence="1">
        <text>S-ubiquitinyl-[E2 ubiquitin-conjugating enzyme]-L-cysteine + [acceptor protein]-L-lysine = [E2 ubiquitin-conjugating enzyme]-L-cysteine + N(6)-ubiquitinyl-[acceptor protein]-L-lysine.</text>
        <dbReference type="EC" id="2.3.2.27"/>
    </reaction>
</comment>
<dbReference type="GO" id="GO:0061630">
    <property type="term" value="F:ubiquitin protein ligase activity"/>
    <property type="evidence" value="ECO:0007669"/>
    <property type="project" value="UniProtKB-EC"/>
</dbReference>
<feature type="compositionally biased region" description="Low complexity" evidence="9">
    <location>
        <begin position="75"/>
        <end position="84"/>
    </location>
</feature>
<evidence type="ECO:0000256" key="3">
    <source>
        <dbReference type="ARBA" id="ARBA00022679"/>
    </source>
</evidence>
<feature type="compositionally biased region" description="Acidic residues" evidence="9">
    <location>
        <begin position="160"/>
        <end position="169"/>
    </location>
</feature>
<dbReference type="Proteomes" id="UP000825729">
    <property type="component" value="Unassembled WGS sequence"/>
</dbReference>
<evidence type="ECO:0000313" key="12">
    <source>
        <dbReference type="Proteomes" id="UP000825729"/>
    </source>
</evidence>
<organism evidence="11 12">
    <name type="scientific">Aristolochia fimbriata</name>
    <name type="common">White veined hardy Dutchman's pipe vine</name>
    <dbReference type="NCBI Taxonomy" id="158543"/>
    <lineage>
        <taxon>Eukaryota</taxon>
        <taxon>Viridiplantae</taxon>
        <taxon>Streptophyta</taxon>
        <taxon>Embryophyta</taxon>
        <taxon>Tracheophyta</taxon>
        <taxon>Spermatophyta</taxon>
        <taxon>Magnoliopsida</taxon>
        <taxon>Magnoliidae</taxon>
        <taxon>Piperales</taxon>
        <taxon>Aristolochiaceae</taxon>
        <taxon>Aristolochia</taxon>
    </lineage>
</organism>
<dbReference type="PANTHER" id="PTHR15710">
    <property type="entry name" value="E3 UBIQUITIN-PROTEIN LIGASE PRAJA"/>
    <property type="match status" value="1"/>
</dbReference>
<dbReference type="AlphaFoldDB" id="A0AAV7E4G5"/>
<evidence type="ECO:0000256" key="8">
    <source>
        <dbReference type="PROSITE-ProRule" id="PRU00175"/>
    </source>
</evidence>
<feature type="region of interest" description="Disordered" evidence="9">
    <location>
        <begin position="68"/>
        <end position="87"/>
    </location>
</feature>
<keyword evidence="4" id="KW-0479">Metal-binding</keyword>
<protein>
    <recommendedName>
        <fullName evidence="2">RING-type E3 ubiquitin transferase</fullName>
        <ecNumber evidence="2">2.3.2.27</ecNumber>
    </recommendedName>
</protein>
<dbReference type="GO" id="GO:0008270">
    <property type="term" value="F:zinc ion binding"/>
    <property type="evidence" value="ECO:0007669"/>
    <property type="project" value="UniProtKB-KW"/>
</dbReference>
<evidence type="ECO:0000259" key="10">
    <source>
        <dbReference type="PROSITE" id="PS50089"/>
    </source>
</evidence>
<evidence type="ECO:0000256" key="2">
    <source>
        <dbReference type="ARBA" id="ARBA00012483"/>
    </source>
</evidence>
<proteinExistence type="predicted"/>
<accession>A0AAV7E4G5</accession>
<evidence type="ECO:0000256" key="6">
    <source>
        <dbReference type="ARBA" id="ARBA00022786"/>
    </source>
</evidence>
<dbReference type="PROSITE" id="PS50089">
    <property type="entry name" value="ZF_RING_2"/>
    <property type="match status" value="1"/>
</dbReference>
<feature type="domain" description="RING-type" evidence="10">
    <location>
        <begin position="282"/>
        <end position="323"/>
    </location>
</feature>
<dbReference type="SUPFAM" id="SSF57850">
    <property type="entry name" value="RING/U-box"/>
    <property type="match status" value="1"/>
</dbReference>
<dbReference type="PANTHER" id="PTHR15710:SF242">
    <property type="entry name" value="OS06G0633500 PROTEIN"/>
    <property type="match status" value="1"/>
</dbReference>
<name>A0AAV7E4G5_ARIFI</name>
<keyword evidence="7" id="KW-0862">Zinc</keyword>
<sequence>MAETPPPAVSAAAAASVPDASFATRYWCYHCEKQVSVENVSDRPDDIVCLECKNGFVEAIAAAAATGSGAGTEAGGEASPEASPYEGPVFNRQFLQVLRLIAEAAREEDPPINPPLEPVPDSEDFLRIEFDDWGLEEEEEEEEEEDEGETAGEREAEREEERDDPEEEEARNRRRRRDLLRWRIRDFTGGRGGARRGLDLDWSEILRGLEDNSIELRVEMPEGSNRYVGNPDDYLDAAGYEVLLQNMAENDGGSRRGAPPAARSAVAALPGVEIGEGENHVCAICKEGMAAGEKGKKLPCEHVYHGDCIVPWLDARNSCPVCRFELPTDDAEYEEEKRRKTTAD</sequence>
<dbReference type="InterPro" id="IPR013083">
    <property type="entry name" value="Znf_RING/FYVE/PHD"/>
</dbReference>
<dbReference type="FunFam" id="3.30.40.10:FF:000022">
    <property type="entry name" value="E3 ubiquitin-protein ligase RING1-like"/>
    <property type="match status" value="1"/>
</dbReference>
<feature type="region of interest" description="Disordered" evidence="9">
    <location>
        <begin position="135"/>
        <end position="172"/>
    </location>
</feature>
<dbReference type="EMBL" id="JAINDJ010000007">
    <property type="protein sequence ID" value="KAG9442651.1"/>
    <property type="molecule type" value="Genomic_DNA"/>
</dbReference>
<keyword evidence="6" id="KW-0833">Ubl conjugation pathway</keyword>
<comment type="caution">
    <text evidence="11">The sequence shown here is derived from an EMBL/GenBank/DDBJ whole genome shotgun (WGS) entry which is preliminary data.</text>
</comment>
<gene>
    <name evidence="11" type="ORF">H6P81_018505</name>
</gene>
<keyword evidence="3" id="KW-0808">Transferase</keyword>
<evidence type="ECO:0000256" key="9">
    <source>
        <dbReference type="SAM" id="MobiDB-lite"/>
    </source>
</evidence>
<dbReference type="Pfam" id="PF14369">
    <property type="entry name" value="Zn_ribbon_19"/>
    <property type="match status" value="1"/>
</dbReference>
<evidence type="ECO:0000256" key="7">
    <source>
        <dbReference type="ARBA" id="ARBA00022833"/>
    </source>
</evidence>
<evidence type="ECO:0000256" key="4">
    <source>
        <dbReference type="ARBA" id="ARBA00022723"/>
    </source>
</evidence>
<evidence type="ECO:0000256" key="1">
    <source>
        <dbReference type="ARBA" id="ARBA00000900"/>
    </source>
</evidence>
<evidence type="ECO:0000256" key="5">
    <source>
        <dbReference type="ARBA" id="ARBA00022771"/>
    </source>
</evidence>
<dbReference type="EC" id="2.3.2.27" evidence="2"/>
<dbReference type="InterPro" id="IPR039525">
    <property type="entry name" value="RNF126-like_zinc-ribbon"/>
</dbReference>
<dbReference type="SMART" id="SM00184">
    <property type="entry name" value="RING"/>
    <property type="match status" value="1"/>
</dbReference>
<reference evidence="11 12" key="1">
    <citation type="submission" date="2021-07" db="EMBL/GenBank/DDBJ databases">
        <title>The Aristolochia fimbriata genome: insights into angiosperm evolution, floral development and chemical biosynthesis.</title>
        <authorList>
            <person name="Jiao Y."/>
        </authorList>
    </citation>
    <scope>NUCLEOTIDE SEQUENCE [LARGE SCALE GENOMIC DNA]</scope>
    <source>
        <strain evidence="11">IBCAS-2021</strain>
        <tissue evidence="11">Leaf</tissue>
    </source>
</reference>